<reference evidence="1" key="1">
    <citation type="submission" date="2018-05" db="EMBL/GenBank/DDBJ databases">
        <authorList>
            <person name="Lanie J.A."/>
            <person name="Ng W.-L."/>
            <person name="Kazmierczak K.M."/>
            <person name="Andrzejewski T.M."/>
            <person name="Davidsen T.M."/>
            <person name="Wayne K.J."/>
            <person name="Tettelin H."/>
            <person name="Glass J.I."/>
            <person name="Rusch D."/>
            <person name="Podicherti R."/>
            <person name="Tsui H.-C.T."/>
            <person name="Winkler M.E."/>
        </authorList>
    </citation>
    <scope>NUCLEOTIDE SEQUENCE</scope>
</reference>
<feature type="non-terminal residue" evidence="1">
    <location>
        <position position="27"/>
    </location>
</feature>
<sequence length="27" mass="3175">MNKQVTTIIRPYERYTEISSGDMTRIA</sequence>
<name>A0A382EGN4_9ZZZZ</name>
<accession>A0A382EGN4</accession>
<evidence type="ECO:0000313" key="1">
    <source>
        <dbReference type="EMBL" id="SVB49625.1"/>
    </source>
</evidence>
<dbReference type="EMBL" id="UINC01044325">
    <property type="protein sequence ID" value="SVB49625.1"/>
    <property type="molecule type" value="Genomic_DNA"/>
</dbReference>
<proteinExistence type="predicted"/>
<gene>
    <name evidence="1" type="ORF">METZ01_LOCUS202479</name>
</gene>
<organism evidence="1">
    <name type="scientific">marine metagenome</name>
    <dbReference type="NCBI Taxonomy" id="408172"/>
    <lineage>
        <taxon>unclassified sequences</taxon>
        <taxon>metagenomes</taxon>
        <taxon>ecological metagenomes</taxon>
    </lineage>
</organism>
<dbReference type="AlphaFoldDB" id="A0A382EGN4"/>
<protein>
    <submittedName>
        <fullName evidence="1">Uncharacterized protein</fullName>
    </submittedName>
</protein>